<dbReference type="Proteomes" id="UP001341840">
    <property type="component" value="Unassembled WGS sequence"/>
</dbReference>
<reference evidence="1 2" key="1">
    <citation type="journal article" date="2023" name="Plants (Basel)">
        <title>Bridging the Gap: Combining Genomics and Transcriptomics Approaches to Understand Stylosanthes scabra, an Orphan Legume from the Brazilian Caatinga.</title>
        <authorList>
            <person name="Ferreira-Neto J.R.C."/>
            <person name="da Silva M.D."/>
            <person name="Binneck E."/>
            <person name="de Melo N.F."/>
            <person name="da Silva R.H."/>
            <person name="de Melo A.L.T.M."/>
            <person name="Pandolfi V."/>
            <person name="Bustamante F.O."/>
            <person name="Brasileiro-Vidal A.C."/>
            <person name="Benko-Iseppon A.M."/>
        </authorList>
    </citation>
    <scope>NUCLEOTIDE SEQUENCE [LARGE SCALE GENOMIC DNA]</scope>
    <source>
        <tissue evidence="1">Leaves</tissue>
    </source>
</reference>
<name>A0ABU6TGQ9_9FABA</name>
<sequence length="104" mass="12122">MDTTNLVVYHNGEVIRNTQEDGHVLKSINRILYRMPVQIFGEAIHFDTMAIVDEVEEDPEMDTEKQTILEENLRIAKTNSKRITRSATKMKMVTKAEPLWLYKV</sequence>
<evidence type="ECO:0000313" key="2">
    <source>
        <dbReference type="Proteomes" id="UP001341840"/>
    </source>
</evidence>
<organism evidence="1 2">
    <name type="scientific">Stylosanthes scabra</name>
    <dbReference type="NCBI Taxonomy" id="79078"/>
    <lineage>
        <taxon>Eukaryota</taxon>
        <taxon>Viridiplantae</taxon>
        <taxon>Streptophyta</taxon>
        <taxon>Embryophyta</taxon>
        <taxon>Tracheophyta</taxon>
        <taxon>Spermatophyta</taxon>
        <taxon>Magnoliopsida</taxon>
        <taxon>eudicotyledons</taxon>
        <taxon>Gunneridae</taxon>
        <taxon>Pentapetalae</taxon>
        <taxon>rosids</taxon>
        <taxon>fabids</taxon>
        <taxon>Fabales</taxon>
        <taxon>Fabaceae</taxon>
        <taxon>Papilionoideae</taxon>
        <taxon>50 kb inversion clade</taxon>
        <taxon>dalbergioids sensu lato</taxon>
        <taxon>Dalbergieae</taxon>
        <taxon>Pterocarpus clade</taxon>
        <taxon>Stylosanthes</taxon>
    </lineage>
</organism>
<evidence type="ECO:0000313" key="1">
    <source>
        <dbReference type="EMBL" id="MED6147674.1"/>
    </source>
</evidence>
<dbReference type="EMBL" id="JASCZI010090905">
    <property type="protein sequence ID" value="MED6147674.1"/>
    <property type="molecule type" value="Genomic_DNA"/>
</dbReference>
<accession>A0ABU6TGQ9</accession>
<comment type="caution">
    <text evidence="1">The sequence shown here is derived from an EMBL/GenBank/DDBJ whole genome shotgun (WGS) entry which is preliminary data.</text>
</comment>
<gene>
    <name evidence="1" type="ORF">PIB30_045983</name>
</gene>
<keyword evidence="2" id="KW-1185">Reference proteome</keyword>
<protein>
    <submittedName>
        <fullName evidence="1">Uncharacterized protein</fullName>
    </submittedName>
</protein>
<proteinExistence type="predicted"/>